<dbReference type="SFLD" id="SFLDG01150">
    <property type="entry name" value="Main.1:_Beta-like"/>
    <property type="match status" value="1"/>
</dbReference>
<dbReference type="Pfam" id="PF02798">
    <property type="entry name" value="GST_N"/>
    <property type="match status" value="1"/>
</dbReference>
<dbReference type="InterPro" id="IPR036282">
    <property type="entry name" value="Glutathione-S-Trfase_C_sf"/>
</dbReference>
<sequence length="213" mass="23640">MLELHYYPSNASFAPHLLLEEMQLPYTLRKVNREAGEHKSPAYLKLNPNGLIPVLIDNGEPLYETAAILMHLADKAPGFAPPMGTLARAHYLKWMVWMTNTLQAMLIHYFYPERMANEGDAQAAAVVKARAEAQVGPMLDQMEAELARHGGPWFGGAAYSALDPLAFMLSRWTRMHAHPARDRPLLGAYLARVAARPATQAVVAREGLPAPIY</sequence>
<dbReference type="CDD" id="cd03188">
    <property type="entry name" value="GST_C_Beta"/>
    <property type="match status" value="1"/>
</dbReference>
<accession>A0ABV0FYG7</accession>
<name>A0ABV0FYG7_9BURK</name>
<dbReference type="SFLD" id="SFLDS00019">
    <property type="entry name" value="Glutathione_Transferase_(cytos"/>
    <property type="match status" value="1"/>
</dbReference>
<dbReference type="InterPro" id="IPR036249">
    <property type="entry name" value="Thioredoxin-like_sf"/>
</dbReference>
<feature type="domain" description="GST C-terminal" evidence="2">
    <location>
        <begin position="84"/>
        <end position="212"/>
    </location>
</feature>
<evidence type="ECO:0000259" key="1">
    <source>
        <dbReference type="PROSITE" id="PS50404"/>
    </source>
</evidence>
<evidence type="ECO:0000259" key="2">
    <source>
        <dbReference type="PROSITE" id="PS50405"/>
    </source>
</evidence>
<evidence type="ECO:0000313" key="3">
    <source>
        <dbReference type="EMBL" id="MEO3690966.1"/>
    </source>
</evidence>
<dbReference type="Gene3D" id="3.40.30.10">
    <property type="entry name" value="Glutaredoxin"/>
    <property type="match status" value="1"/>
</dbReference>
<comment type="caution">
    <text evidence="3">The sequence shown here is derived from an EMBL/GenBank/DDBJ whole genome shotgun (WGS) entry which is preliminary data.</text>
</comment>
<feature type="domain" description="GST N-terminal" evidence="1">
    <location>
        <begin position="1"/>
        <end position="80"/>
    </location>
</feature>
<dbReference type="EMBL" id="JBDPZD010000001">
    <property type="protein sequence ID" value="MEO3690966.1"/>
    <property type="molecule type" value="Genomic_DNA"/>
</dbReference>
<evidence type="ECO:0000313" key="4">
    <source>
        <dbReference type="Proteomes" id="UP001495147"/>
    </source>
</evidence>
<dbReference type="Gene3D" id="1.20.1050.10">
    <property type="match status" value="1"/>
</dbReference>
<dbReference type="CDD" id="cd03057">
    <property type="entry name" value="GST_N_Beta"/>
    <property type="match status" value="1"/>
</dbReference>
<keyword evidence="4" id="KW-1185">Reference proteome</keyword>
<dbReference type="PANTHER" id="PTHR44051">
    <property type="entry name" value="GLUTATHIONE S-TRANSFERASE-RELATED"/>
    <property type="match status" value="1"/>
</dbReference>
<dbReference type="InterPro" id="IPR040079">
    <property type="entry name" value="Glutathione_S-Trfase"/>
</dbReference>
<dbReference type="PANTHER" id="PTHR44051:SF8">
    <property type="entry name" value="GLUTATHIONE S-TRANSFERASE GSTA"/>
    <property type="match status" value="1"/>
</dbReference>
<dbReference type="PROSITE" id="PS50404">
    <property type="entry name" value="GST_NTER"/>
    <property type="match status" value="1"/>
</dbReference>
<dbReference type="RefSeq" id="WP_347703780.1">
    <property type="nucleotide sequence ID" value="NZ_JBDPZD010000001.1"/>
</dbReference>
<dbReference type="PROSITE" id="PS50405">
    <property type="entry name" value="GST_CTER"/>
    <property type="match status" value="1"/>
</dbReference>
<dbReference type="SUPFAM" id="SSF47616">
    <property type="entry name" value="GST C-terminal domain-like"/>
    <property type="match status" value="1"/>
</dbReference>
<dbReference type="SFLD" id="SFLDG00358">
    <property type="entry name" value="Main_(cytGST)"/>
    <property type="match status" value="1"/>
</dbReference>
<dbReference type="SUPFAM" id="SSF52833">
    <property type="entry name" value="Thioredoxin-like"/>
    <property type="match status" value="1"/>
</dbReference>
<gene>
    <name evidence="3" type="ORF">ABDJ85_05745</name>
</gene>
<organism evidence="3 4">
    <name type="scientific">Roseateles paludis</name>
    <dbReference type="NCBI Taxonomy" id="3145238"/>
    <lineage>
        <taxon>Bacteria</taxon>
        <taxon>Pseudomonadati</taxon>
        <taxon>Pseudomonadota</taxon>
        <taxon>Betaproteobacteria</taxon>
        <taxon>Burkholderiales</taxon>
        <taxon>Sphaerotilaceae</taxon>
        <taxon>Roseateles</taxon>
    </lineage>
</organism>
<proteinExistence type="predicted"/>
<dbReference type="InterPro" id="IPR004045">
    <property type="entry name" value="Glutathione_S-Trfase_N"/>
</dbReference>
<protein>
    <submittedName>
        <fullName evidence="3">Glutathione S-transferase family protein</fullName>
    </submittedName>
</protein>
<reference evidence="3 4" key="1">
    <citation type="submission" date="2024-05" db="EMBL/GenBank/DDBJ databases">
        <title>Roseateles sp. DJS-2-20 16S ribosomal RNA gene Genome sequencing and assembly.</title>
        <authorList>
            <person name="Woo H."/>
        </authorList>
    </citation>
    <scope>NUCLEOTIDE SEQUENCE [LARGE SCALE GENOMIC DNA]</scope>
    <source>
        <strain evidence="3 4">DJS-2-20</strain>
    </source>
</reference>
<dbReference type="Proteomes" id="UP001495147">
    <property type="component" value="Unassembled WGS sequence"/>
</dbReference>
<dbReference type="InterPro" id="IPR010987">
    <property type="entry name" value="Glutathione-S-Trfase_C-like"/>
</dbReference>